<feature type="region of interest" description="Disordered" evidence="1">
    <location>
        <begin position="45"/>
        <end position="65"/>
    </location>
</feature>
<protein>
    <submittedName>
        <fullName evidence="2">Uncharacterized protein</fullName>
    </submittedName>
</protein>
<sequence>AEFRYLKDAVNHCDLKHNFTPHAVEHFNWANRKCRHVFGKLYRRNRESTKSSSCRKQEPERTKSL</sequence>
<organism evidence="2 3">
    <name type="scientific">Acropora cervicornis</name>
    <name type="common">Staghorn coral</name>
    <dbReference type="NCBI Taxonomy" id="6130"/>
    <lineage>
        <taxon>Eukaryota</taxon>
        <taxon>Metazoa</taxon>
        <taxon>Cnidaria</taxon>
        <taxon>Anthozoa</taxon>
        <taxon>Hexacorallia</taxon>
        <taxon>Scleractinia</taxon>
        <taxon>Astrocoeniina</taxon>
        <taxon>Acroporidae</taxon>
        <taxon>Acropora</taxon>
    </lineage>
</organism>
<accession>A0AAD9V8G6</accession>
<dbReference type="AlphaFoldDB" id="A0AAD9V8G6"/>
<feature type="non-terminal residue" evidence="2">
    <location>
        <position position="65"/>
    </location>
</feature>
<evidence type="ECO:0000256" key="1">
    <source>
        <dbReference type="SAM" id="MobiDB-lite"/>
    </source>
</evidence>
<dbReference type="Proteomes" id="UP001249851">
    <property type="component" value="Unassembled WGS sequence"/>
</dbReference>
<comment type="caution">
    <text evidence="2">The sequence shown here is derived from an EMBL/GenBank/DDBJ whole genome shotgun (WGS) entry which is preliminary data.</text>
</comment>
<keyword evidence="3" id="KW-1185">Reference proteome</keyword>
<evidence type="ECO:0000313" key="2">
    <source>
        <dbReference type="EMBL" id="KAK2565084.1"/>
    </source>
</evidence>
<name>A0AAD9V8G6_ACRCE</name>
<gene>
    <name evidence="2" type="ORF">P5673_010995</name>
</gene>
<reference evidence="2" key="1">
    <citation type="journal article" date="2023" name="G3 (Bethesda)">
        <title>Whole genome assembly and annotation of the endangered Caribbean coral Acropora cervicornis.</title>
        <authorList>
            <person name="Selwyn J.D."/>
            <person name="Vollmer S.V."/>
        </authorList>
    </citation>
    <scope>NUCLEOTIDE SEQUENCE</scope>
    <source>
        <strain evidence="2">K2</strain>
    </source>
</reference>
<evidence type="ECO:0000313" key="3">
    <source>
        <dbReference type="Proteomes" id="UP001249851"/>
    </source>
</evidence>
<dbReference type="EMBL" id="JARQWQ010000020">
    <property type="protein sequence ID" value="KAK2565084.1"/>
    <property type="molecule type" value="Genomic_DNA"/>
</dbReference>
<reference evidence="2" key="2">
    <citation type="journal article" date="2023" name="Science">
        <title>Genomic signatures of disease resistance in endangered staghorn corals.</title>
        <authorList>
            <person name="Vollmer S.V."/>
            <person name="Selwyn J.D."/>
            <person name="Despard B.A."/>
            <person name="Roesel C.L."/>
        </authorList>
    </citation>
    <scope>NUCLEOTIDE SEQUENCE</scope>
    <source>
        <strain evidence="2">K2</strain>
    </source>
</reference>
<proteinExistence type="predicted"/>